<dbReference type="eggNOG" id="COG1670">
    <property type="taxonomic scope" value="Bacteria"/>
</dbReference>
<gene>
    <name evidence="2" type="ORF">FC91_GL002534</name>
</gene>
<evidence type="ECO:0000313" key="2">
    <source>
        <dbReference type="EMBL" id="KRM27521.1"/>
    </source>
</evidence>
<dbReference type="AlphaFoldDB" id="A0A0R1XCF9"/>
<dbReference type="InterPro" id="IPR016181">
    <property type="entry name" value="Acyl_CoA_acyltransferase"/>
</dbReference>
<dbReference type="SUPFAM" id="SSF55729">
    <property type="entry name" value="Acyl-CoA N-acyltransferases (Nat)"/>
    <property type="match status" value="1"/>
</dbReference>
<dbReference type="Gene3D" id="3.40.630.30">
    <property type="match status" value="1"/>
</dbReference>
<name>A0A0R1XCF9_9LACO</name>
<dbReference type="EMBL" id="AZFW01000048">
    <property type="protein sequence ID" value="KRM27521.1"/>
    <property type="molecule type" value="Genomic_DNA"/>
</dbReference>
<comment type="caution">
    <text evidence="2">The sequence shown here is derived from an EMBL/GenBank/DDBJ whole genome shotgun (WGS) entry which is preliminary data.</text>
</comment>
<dbReference type="InterPro" id="IPR000182">
    <property type="entry name" value="GNAT_dom"/>
</dbReference>
<dbReference type="PANTHER" id="PTHR43792:SF1">
    <property type="entry name" value="N-ACETYLTRANSFERASE DOMAIN-CONTAINING PROTEIN"/>
    <property type="match status" value="1"/>
</dbReference>
<dbReference type="InterPro" id="IPR051531">
    <property type="entry name" value="N-acetyltransferase"/>
</dbReference>
<proteinExistence type="predicted"/>
<dbReference type="PROSITE" id="PS51186">
    <property type="entry name" value="GNAT"/>
    <property type="match status" value="1"/>
</dbReference>
<protein>
    <recommendedName>
        <fullName evidence="1">N-acetyltransferase domain-containing protein</fullName>
    </recommendedName>
</protein>
<feature type="domain" description="N-acetyltransferase" evidence="1">
    <location>
        <begin position="10"/>
        <end position="165"/>
    </location>
</feature>
<accession>A0A0R1XCF9</accession>
<dbReference type="PATRIC" id="fig|1122147.4.peg.2615"/>
<dbReference type="GO" id="GO:0016747">
    <property type="term" value="F:acyltransferase activity, transferring groups other than amino-acyl groups"/>
    <property type="evidence" value="ECO:0007669"/>
    <property type="project" value="InterPro"/>
</dbReference>
<dbReference type="Pfam" id="PF13302">
    <property type="entry name" value="Acetyltransf_3"/>
    <property type="match status" value="1"/>
</dbReference>
<organism evidence="2 3">
    <name type="scientific">Schleiferilactobacillus harbinensis DSM 16991</name>
    <dbReference type="NCBI Taxonomy" id="1122147"/>
    <lineage>
        <taxon>Bacteria</taxon>
        <taxon>Bacillati</taxon>
        <taxon>Bacillota</taxon>
        <taxon>Bacilli</taxon>
        <taxon>Lactobacillales</taxon>
        <taxon>Lactobacillaceae</taxon>
        <taxon>Schleiferilactobacillus</taxon>
    </lineage>
</organism>
<evidence type="ECO:0000259" key="1">
    <source>
        <dbReference type="PROSITE" id="PS51186"/>
    </source>
</evidence>
<evidence type="ECO:0000313" key="3">
    <source>
        <dbReference type="Proteomes" id="UP000050949"/>
    </source>
</evidence>
<dbReference type="Proteomes" id="UP000050949">
    <property type="component" value="Unassembled WGS sequence"/>
</dbReference>
<dbReference type="PANTHER" id="PTHR43792">
    <property type="entry name" value="GNAT FAMILY, PUTATIVE (AFU_ORTHOLOGUE AFUA_3G00765)-RELATED-RELATED"/>
    <property type="match status" value="1"/>
</dbReference>
<sequence>MAIMKKTERLVIRPFQNSPTDLAALYAILADKDVNRFLPWWPIQSLAEAQDFYQKRIAPNSESRWYAICLRDDDTPIGYVTIGKGPSRDLGYGLRKAYWSQGITTEAAGAVVTELWAQQLPFITATHDVNNPTSGKVMQRLGMQYQYSYKEQWQPKDILVTFRMYQLNLAQTDALVYREYWDKYPNHFIEQF</sequence>
<reference evidence="2 3" key="1">
    <citation type="journal article" date="2015" name="Genome Announc.">
        <title>Expanding the biotechnology potential of lactobacilli through comparative genomics of 213 strains and associated genera.</title>
        <authorList>
            <person name="Sun Z."/>
            <person name="Harris H.M."/>
            <person name="McCann A."/>
            <person name="Guo C."/>
            <person name="Argimon S."/>
            <person name="Zhang W."/>
            <person name="Yang X."/>
            <person name="Jeffery I.B."/>
            <person name="Cooney J.C."/>
            <person name="Kagawa T.F."/>
            <person name="Liu W."/>
            <person name="Song Y."/>
            <person name="Salvetti E."/>
            <person name="Wrobel A."/>
            <person name="Rasinkangas P."/>
            <person name="Parkhill J."/>
            <person name="Rea M.C."/>
            <person name="O'Sullivan O."/>
            <person name="Ritari J."/>
            <person name="Douillard F.P."/>
            <person name="Paul Ross R."/>
            <person name="Yang R."/>
            <person name="Briner A.E."/>
            <person name="Felis G.E."/>
            <person name="de Vos W.M."/>
            <person name="Barrangou R."/>
            <person name="Klaenhammer T.R."/>
            <person name="Caufield P.W."/>
            <person name="Cui Y."/>
            <person name="Zhang H."/>
            <person name="O'Toole P.W."/>
        </authorList>
    </citation>
    <scope>NUCLEOTIDE SEQUENCE [LARGE SCALE GENOMIC DNA]</scope>
    <source>
        <strain evidence="2 3">DSM 16991</strain>
    </source>
</reference>